<evidence type="ECO:0000256" key="3">
    <source>
        <dbReference type="ARBA" id="ARBA00022771"/>
    </source>
</evidence>
<dbReference type="PROSITE" id="PS50966">
    <property type="entry name" value="ZF_SWIM"/>
    <property type="match status" value="1"/>
</dbReference>
<dbReference type="Pfam" id="PF04434">
    <property type="entry name" value="SWIM"/>
    <property type="match status" value="1"/>
</dbReference>
<dbReference type="PANTHER" id="PTHR31669">
    <property type="entry name" value="PROTEIN FAR1-RELATED SEQUENCE 10-RELATED"/>
    <property type="match status" value="1"/>
</dbReference>
<keyword evidence="4 5" id="KW-0862">Zinc</keyword>
<keyword evidence="3 5" id="KW-0863">Zinc-finger</keyword>
<dbReference type="GeneID" id="104591831"/>
<organism evidence="6 7">
    <name type="scientific">Nelumbo nucifera</name>
    <name type="common">Sacred lotus</name>
    <dbReference type="NCBI Taxonomy" id="4432"/>
    <lineage>
        <taxon>Eukaryota</taxon>
        <taxon>Viridiplantae</taxon>
        <taxon>Streptophyta</taxon>
        <taxon>Embryophyta</taxon>
        <taxon>Tracheophyta</taxon>
        <taxon>Spermatophyta</taxon>
        <taxon>Magnoliopsida</taxon>
        <taxon>Proteales</taxon>
        <taxon>Nelumbonaceae</taxon>
        <taxon>Nelumbo</taxon>
    </lineage>
</organism>
<dbReference type="GO" id="GO:0005634">
    <property type="term" value="C:nucleus"/>
    <property type="evidence" value="ECO:0007669"/>
    <property type="project" value="UniProtKB-SubCell"/>
</dbReference>
<dbReference type="InterPro" id="IPR031052">
    <property type="entry name" value="FHY3/FAR1"/>
</dbReference>
<keyword evidence="5" id="KW-0539">Nucleus</keyword>
<dbReference type="InterPro" id="IPR007527">
    <property type="entry name" value="Znf_SWIM"/>
</dbReference>
<dbReference type="Proteomes" id="UP000189703">
    <property type="component" value="Unplaced"/>
</dbReference>
<dbReference type="InterPro" id="IPR018289">
    <property type="entry name" value="MULE_transposase_dom"/>
</dbReference>
<dbReference type="Pfam" id="PF03101">
    <property type="entry name" value="FAR1"/>
    <property type="match status" value="1"/>
</dbReference>
<evidence type="ECO:0000313" key="6">
    <source>
        <dbReference type="Proteomes" id="UP000189703"/>
    </source>
</evidence>
<protein>
    <recommendedName>
        <fullName evidence="5">Protein FAR1-RELATED SEQUENCE</fullName>
    </recommendedName>
</protein>
<comment type="subcellular location">
    <subcellularLocation>
        <location evidence="5">Nucleus</location>
    </subcellularLocation>
</comment>
<evidence type="ECO:0000256" key="4">
    <source>
        <dbReference type="ARBA" id="ARBA00022833"/>
    </source>
</evidence>
<dbReference type="GO" id="GO:0008270">
    <property type="term" value="F:zinc ion binding"/>
    <property type="evidence" value="ECO:0007669"/>
    <property type="project" value="UniProtKB-UniRule"/>
</dbReference>
<reference evidence="7" key="1">
    <citation type="submission" date="2025-08" db="UniProtKB">
        <authorList>
            <consortium name="RefSeq"/>
        </authorList>
    </citation>
    <scope>IDENTIFICATION</scope>
</reference>
<comment type="function">
    <text evidence="5">Putative transcription activator involved in regulating light control of development.</text>
</comment>
<evidence type="ECO:0000313" key="7">
    <source>
        <dbReference type="RefSeq" id="XP_010249184.1"/>
    </source>
</evidence>
<dbReference type="RefSeq" id="XP_010249184.1">
    <property type="nucleotide sequence ID" value="XM_010250882.1"/>
</dbReference>
<dbReference type="PANTHER" id="PTHR31669:SF21">
    <property type="entry name" value="PROTEIN FAR-RED IMPAIRED RESPONSE 1"/>
    <property type="match status" value="1"/>
</dbReference>
<evidence type="ECO:0000256" key="2">
    <source>
        <dbReference type="ARBA" id="ARBA00022723"/>
    </source>
</evidence>
<dbReference type="KEGG" id="nnu:104591831"/>
<evidence type="ECO:0000256" key="5">
    <source>
        <dbReference type="RuleBase" id="RU367018"/>
    </source>
</evidence>
<gene>
    <name evidence="7" type="primary">LOC104591831</name>
</gene>
<dbReference type="InterPro" id="IPR006564">
    <property type="entry name" value="Znf_PMZ"/>
</dbReference>
<dbReference type="GO" id="GO:0006355">
    <property type="term" value="P:regulation of DNA-templated transcription"/>
    <property type="evidence" value="ECO:0007669"/>
    <property type="project" value="UniProtKB-UniRule"/>
</dbReference>
<keyword evidence="6" id="KW-1185">Reference proteome</keyword>
<accession>A0A1U7ZL91</accession>
<dbReference type="InterPro" id="IPR004330">
    <property type="entry name" value="FAR1_DNA_bnd_dom"/>
</dbReference>
<dbReference type="OrthoDB" id="1927586at2759"/>
<dbReference type="STRING" id="4432.A0A1U7ZL91"/>
<proteinExistence type="inferred from homology"/>
<sequence length="643" mass="74678">MSGIDFGMNFPTMDLAFTEQGAIFEPYKGMEFDSHEEAYSFYEEYANCLGFTTMKKNTSRSKRTGLFIDAYFACYRYGNKQPKHEVLKPRPSHRTDCKASMHVKRRQDGKWFVHNFVKEHNHVLLPAQAYHFRSRTRMDAISKKHLEFLHAGPVQTNKTSGLISSQCGGDQSIVWMEKFVRDQMDKKTCLAIKSEDTQALLDYFIHMQEENTNFFYVVDLNDEQRLKNVFWVDAKGRHDYFNFGDVISIDTTFLAKGYNLPFAPFIGVNHQCDPILLGCALLADTTTSTFVWLMRMWLRAMGGVTPKIIVTDRDNVLNAAVAEVFPNVCHRFCLGNVLKDISENLDHITKRSENFMEEFKKCIYNSWTEEEFETQWWKMIHAFELVEDDWVKSLYEDRKHWVPVSMKNTSYVGLSTAQRLESINSFFDNYVHKETTLKEILVQFKVVHLQDRHGEESRENPDTWVPMPPLKSHSPYEKQMYTIYTCEIFKKFQVEVLGTVACHPRKEKQDGSNIIFRVHDFESQEEFTVAWDETKAEVSCQCCLFEHKGFLCRHAMVVLQCSAVNEIPSKYILKQWTDDAERRHTIGHRSDEVGSRAERCNDLCHRALKLGIEASISEESYSIAVHAIQEAIGKCAITNNSIK</sequence>
<evidence type="ECO:0000256" key="1">
    <source>
        <dbReference type="ARBA" id="ARBA00005889"/>
    </source>
</evidence>
<dbReference type="Pfam" id="PF10551">
    <property type="entry name" value="MULE"/>
    <property type="match status" value="1"/>
</dbReference>
<name>A0A1U7ZL91_NELNU</name>
<dbReference type="SMART" id="SM00575">
    <property type="entry name" value="ZnF_PMZ"/>
    <property type="match status" value="1"/>
</dbReference>
<dbReference type="AlphaFoldDB" id="A0A1U7ZL91"/>
<keyword evidence="2 5" id="KW-0479">Metal-binding</keyword>
<comment type="similarity">
    <text evidence="1 5">Belongs to the FHY3/FAR1 family.</text>
</comment>